<dbReference type="SUPFAM" id="SSF88659">
    <property type="entry name" value="Sigma3 and sigma4 domains of RNA polymerase sigma factors"/>
    <property type="match status" value="1"/>
</dbReference>
<feature type="domain" description="RNA polymerase sigma-70 region 2" evidence="5">
    <location>
        <begin position="21"/>
        <end position="85"/>
    </location>
</feature>
<dbReference type="InterPro" id="IPR014284">
    <property type="entry name" value="RNA_pol_sigma-70_dom"/>
</dbReference>
<name>A0A5C1YQ10_9PROT</name>
<feature type="domain" description="RNA polymerase sigma factor 70 region 4 type 2" evidence="6">
    <location>
        <begin position="118"/>
        <end position="170"/>
    </location>
</feature>
<dbReference type="Pfam" id="PF04542">
    <property type="entry name" value="Sigma70_r2"/>
    <property type="match status" value="1"/>
</dbReference>
<keyword evidence="2" id="KW-0805">Transcription regulation</keyword>
<evidence type="ECO:0000256" key="1">
    <source>
        <dbReference type="ARBA" id="ARBA00010641"/>
    </source>
</evidence>
<dbReference type="SUPFAM" id="SSF88946">
    <property type="entry name" value="Sigma2 domain of RNA polymerase sigma factors"/>
    <property type="match status" value="1"/>
</dbReference>
<dbReference type="InterPro" id="IPR007627">
    <property type="entry name" value="RNA_pol_sigma70_r2"/>
</dbReference>
<dbReference type="KEGG" id="acek:FLP30_06110"/>
<comment type="similarity">
    <text evidence="1">Belongs to the sigma-70 factor family. ECF subfamily.</text>
</comment>
<gene>
    <name evidence="7" type="ORF">FLP30_06110</name>
</gene>
<dbReference type="EMBL" id="CP043506">
    <property type="protein sequence ID" value="QEO17350.1"/>
    <property type="molecule type" value="Genomic_DNA"/>
</dbReference>
<reference evidence="7 8" key="1">
    <citation type="submission" date="2019-09" db="EMBL/GenBank/DDBJ databases">
        <title>Genome sequencing of strain KACC 21233.</title>
        <authorList>
            <person name="Heo J."/>
            <person name="Kim S.-J."/>
            <person name="Kim J.-S."/>
            <person name="Hong S.-B."/>
            <person name="Kwon S.-W."/>
        </authorList>
    </citation>
    <scope>NUCLEOTIDE SEQUENCE [LARGE SCALE GENOMIC DNA]</scope>
    <source>
        <strain evidence="7 8">KACC 21233</strain>
    </source>
</reference>
<evidence type="ECO:0000256" key="3">
    <source>
        <dbReference type="ARBA" id="ARBA00023082"/>
    </source>
</evidence>
<dbReference type="GO" id="GO:0006352">
    <property type="term" value="P:DNA-templated transcription initiation"/>
    <property type="evidence" value="ECO:0007669"/>
    <property type="project" value="InterPro"/>
</dbReference>
<evidence type="ECO:0000256" key="4">
    <source>
        <dbReference type="ARBA" id="ARBA00023163"/>
    </source>
</evidence>
<dbReference type="PANTHER" id="PTHR43133">
    <property type="entry name" value="RNA POLYMERASE ECF-TYPE SIGMA FACTO"/>
    <property type="match status" value="1"/>
</dbReference>
<evidence type="ECO:0000313" key="7">
    <source>
        <dbReference type="EMBL" id="QEO17350.1"/>
    </source>
</evidence>
<dbReference type="InterPro" id="IPR039425">
    <property type="entry name" value="RNA_pol_sigma-70-like"/>
</dbReference>
<keyword evidence="4" id="KW-0804">Transcription</keyword>
<dbReference type="Gene3D" id="1.10.1740.10">
    <property type="match status" value="1"/>
</dbReference>
<evidence type="ECO:0000259" key="6">
    <source>
        <dbReference type="Pfam" id="PF08281"/>
    </source>
</evidence>
<evidence type="ECO:0000313" key="8">
    <source>
        <dbReference type="Proteomes" id="UP000324536"/>
    </source>
</evidence>
<dbReference type="NCBIfam" id="TIGR02937">
    <property type="entry name" value="sigma70-ECF"/>
    <property type="match status" value="1"/>
</dbReference>
<accession>A0A5C1YQ10</accession>
<dbReference type="InterPro" id="IPR036388">
    <property type="entry name" value="WH-like_DNA-bd_sf"/>
</dbReference>
<dbReference type="OrthoDB" id="9794372at2"/>
<keyword evidence="8" id="KW-1185">Reference proteome</keyword>
<dbReference type="Proteomes" id="UP000324536">
    <property type="component" value="Chromosome"/>
</dbReference>
<dbReference type="InterPro" id="IPR013325">
    <property type="entry name" value="RNA_pol_sigma_r2"/>
</dbReference>
<proteinExistence type="inferred from homology"/>
<dbReference type="PANTHER" id="PTHR43133:SF63">
    <property type="entry name" value="RNA POLYMERASE SIGMA FACTOR FECI-RELATED"/>
    <property type="match status" value="1"/>
</dbReference>
<evidence type="ECO:0000256" key="2">
    <source>
        <dbReference type="ARBA" id="ARBA00023015"/>
    </source>
</evidence>
<dbReference type="GO" id="GO:0016987">
    <property type="term" value="F:sigma factor activity"/>
    <property type="evidence" value="ECO:0007669"/>
    <property type="project" value="UniProtKB-KW"/>
</dbReference>
<dbReference type="Pfam" id="PF08281">
    <property type="entry name" value="Sigma70_r4_2"/>
    <property type="match status" value="1"/>
</dbReference>
<dbReference type="GO" id="GO:0003677">
    <property type="term" value="F:DNA binding"/>
    <property type="evidence" value="ECO:0007669"/>
    <property type="project" value="InterPro"/>
</dbReference>
<dbReference type="AlphaFoldDB" id="A0A5C1YQ10"/>
<dbReference type="Gene3D" id="1.10.10.10">
    <property type="entry name" value="Winged helix-like DNA-binding domain superfamily/Winged helix DNA-binding domain"/>
    <property type="match status" value="1"/>
</dbReference>
<organism evidence="7 8">
    <name type="scientific">Acetobacter vaccinii</name>
    <dbReference type="NCBI Taxonomy" id="2592655"/>
    <lineage>
        <taxon>Bacteria</taxon>
        <taxon>Pseudomonadati</taxon>
        <taxon>Pseudomonadota</taxon>
        <taxon>Alphaproteobacteria</taxon>
        <taxon>Acetobacterales</taxon>
        <taxon>Acetobacteraceae</taxon>
        <taxon>Acetobacter</taxon>
    </lineage>
</organism>
<protein>
    <submittedName>
        <fullName evidence="7">Sigma-70 family RNA polymerase sigma factor</fullName>
    </submittedName>
</protein>
<dbReference type="InterPro" id="IPR013249">
    <property type="entry name" value="RNA_pol_sigma70_r4_t2"/>
</dbReference>
<keyword evidence="3" id="KW-0731">Sigma factor</keyword>
<dbReference type="InterPro" id="IPR013324">
    <property type="entry name" value="RNA_pol_sigma_r3/r4-like"/>
</dbReference>
<sequence length="180" mass="20410">MLGSMARLPHPGNPPRQVDAYTTHYGRLLVYARKLTGDRNTAEDLVQEAWCLLERHQPDSVDSPFRYLRSVVHNLFVSHLRRRKREAEVDVPPDTLSETIAADQPTPEEAVISRLEMERLATIIDTMPPRQAMALRLYHFENRKLREIAAELGVSISFAQALIAKGLATCAEELDRTGPR</sequence>
<evidence type="ECO:0000259" key="5">
    <source>
        <dbReference type="Pfam" id="PF04542"/>
    </source>
</evidence>
<dbReference type="CDD" id="cd06171">
    <property type="entry name" value="Sigma70_r4"/>
    <property type="match status" value="1"/>
</dbReference>